<dbReference type="PANTHER" id="PTHR12634:SF8">
    <property type="entry name" value="FIERY MOUNTAIN, ISOFORM D"/>
    <property type="match status" value="1"/>
</dbReference>
<keyword evidence="5" id="KW-1185">Reference proteome</keyword>
<feature type="region of interest" description="Disordered" evidence="3">
    <location>
        <begin position="438"/>
        <end position="494"/>
    </location>
</feature>
<feature type="compositionally biased region" description="Basic and acidic residues" evidence="3">
    <location>
        <begin position="228"/>
        <end position="241"/>
    </location>
</feature>
<accession>A0AAV2Q6Z8</accession>
<dbReference type="GO" id="GO:0005634">
    <property type="term" value="C:nucleus"/>
    <property type="evidence" value="ECO:0007669"/>
    <property type="project" value="TreeGrafter"/>
</dbReference>
<feature type="non-terminal residue" evidence="4">
    <location>
        <position position="494"/>
    </location>
</feature>
<dbReference type="AlphaFoldDB" id="A0AAV2Q6Z8"/>
<keyword evidence="2" id="KW-0131">Cell cycle</keyword>
<dbReference type="GO" id="GO:0019903">
    <property type="term" value="F:protein phosphatase binding"/>
    <property type="evidence" value="ECO:0007669"/>
    <property type="project" value="InterPro"/>
</dbReference>
<dbReference type="Proteomes" id="UP001497623">
    <property type="component" value="Unassembled WGS sequence"/>
</dbReference>
<feature type="region of interest" description="Disordered" evidence="3">
    <location>
        <begin position="221"/>
        <end position="340"/>
    </location>
</feature>
<proteinExistence type="inferred from homology"/>
<dbReference type="Pfam" id="PF04499">
    <property type="entry name" value="SAPS"/>
    <property type="match status" value="1"/>
</dbReference>
<organism evidence="4 5">
    <name type="scientific">Meganyctiphanes norvegica</name>
    <name type="common">Northern krill</name>
    <name type="synonym">Thysanopoda norvegica</name>
    <dbReference type="NCBI Taxonomy" id="48144"/>
    <lineage>
        <taxon>Eukaryota</taxon>
        <taxon>Metazoa</taxon>
        <taxon>Ecdysozoa</taxon>
        <taxon>Arthropoda</taxon>
        <taxon>Crustacea</taxon>
        <taxon>Multicrustacea</taxon>
        <taxon>Malacostraca</taxon>
        <taxon>Eumalacostraca</taxon>
        <taxon>Eucarida</taxon>
        <taxon>Euphausiacea</taxon>
        <taxon>Euphausiidae</taxon>
        <taxon>Meganyctiphanes</taxon>
    </lineage>
</organism>
<evidence type="ECO:0000256" key="3">
    <source>
        <dbReference type="SAM" id="MobiDB-lite"/>
    </source>
</evidence>
<gene>
    <name evidence="4" type="ORF">MNOR_LOCUS8223</name>
</gene>
<dbReference type="EMBL" id="CAXKWB010003777">
    <property type="protein sequence ID" value="CAL4070249.1"/>
    <property type="molecule type" value="Genomic_DNA"/>
</dbReference>
<dbReference type="PANTHER" id="PTHR12634">
    <property type="entry name" value="SIT4 YEAST -ASSOCIATING PROTEIN-RELATED"/>
    <property type="match status" value="1"/>
</dbReference>
<comment type="similarity">
    <text evidence="1">Belongs to the SAPS family.</text>
</comment>
<feature type="compositionally biased region" description="Low complexity" evidence="3">
    <location>
        <begin position="467"/>
        <end position="480"/>
    </location>
</feature>
<feature type="compositionally biased region" description="Polar residues" evidence="3">
    <location>
        <begin position="316"/>
        <end position="332"/>
    </location>
</feature>
<evidence type="ECO:0000256" key="1">
    <source>
        <dbReference type="ARBA" id="ARBA00006180"/>
    </source>
</evidence>
<comment type="caution">
    <text evidence="4">The sequence shown here is derived from an EMBL/GenBank/DDBJ whole genome shotgun (WGS) entry which is preliminary data.</text>
</comment>
<dbReference type="GO" id="GO:0005829">
    <property type="term" value="C:cytosol"/>
    <property type="evidence" value="ECO:0007669"/>
    <property type="project" value="TreeGrafter"/>
</dbReference>
<feature type="compositionally biased region" description="Low complexity" evidence="3">
    <location>
        <begin position="442"/>
        <end position="456"/>
    </location>
</feature>
<sequence length="494" mass="53409">PLLSQLITNSRIIQRIMDAHEQTDKEESKCPHNLKGYMGHLRQLANTIVQQAEFGPNETLLKQLIQDLPGETATQWDDFISNSLAEINRNNEVQQLPVLGMRHHPESDDDSDDDSNFYPQTLDNPLVKQGFKEMDMETIGDFRYADDEFKDHEFKDPDDNISLAAVAAAGSDGEGVAAEGRGSAPTPPGEDHDLFEEMCSQRLQDMHDFDDMWTDKEKEITFNQESIDSQRFKETDGHSSSEEEDDDEELAGIRNQDDKMEVDQDDWAEVFDKRSSGGSTSDSDVNPWQSAPMSDTTANSGWADFGTFGGSKDPFGSQNANTDRNGGSQENTFKVDFSNAVSAETTEQNAFQADFSNVNFDSKLEANCDVPKVTEGLQNSTGEPPVAATAETEVSKEVGANKGEGGGGPNSNTQDTEDADLTENFNFLSSRGLLKNNSSETAAAAAAAAPSIAAAAVVDSTAKQDSSKSVNSSSNSSSTSAEPITQEGGGDAAT</sequence>
<reference evidence="4 5" key="1">
    <citation type="submission" date="2024-05" db="EMBL/GenBank/DDBJ databases">
        <authorList>
            <person name="Wallberg A."/>
        </authorList>
    </citation>
    <scope>NUCLEOTIDE SEQUENCE [LARGE SCALE GENOMIC DNA]</scope>
</reference>
<evidence type="ECO:0000313" key="4">
    <source>
        <dbReference type="EMBL" id="CAL4070249.1"/>
    </source>
</evidence>
<name>A0AAV2Q6Z8_MEGNR</name>
<dbReference type="InterPro" id="IPR007587">
    <property type="entry name" value="SAPS"/>
</dbReference>
<feature type="region of interest" description="Disordered" evidence="3">
    <location>
        <begin position="172"/>
        <end position="191"/>
    </location>
</feature>
<evidence type="ECO:0000313" key="5">
    <source>
        <dbReference type="Proteomes" id="UP001497623"/>
    </source>
</evidence>
<feature type="non-terminal residue" evidence="4">
    <location>
        <position position="1"/>
    </location>
</feature>
<feature type="region of interest" description="Disordered" evidence="3">
    <location>
        <begin position="374"/>
        <end position="424"/>
    </location>
</feature>
<evidence type="ECO:0008006" key="6">
    <source>
        <dbReference type="Google" id="ProtNLM"/>
    </source>
</evidence>
<evidence type="ECO:0000256" key="2">
    <source>
        <dbReference type="ARBA" id="ARBA00023306"/>
    </source>
</evidence>
<feature type="compositionally biased region" description="Polar residues" evidence="3">
    <location>
        <begin position="276"/>
        <end position="300"/>
    </location>
</feature>
<dbReference type="GO" id="GO:0019888">
    <property type="term" value="F:protein phosphatase regulator activity"/>
    <property type="evidence" value="ECO:0007669"/>
    <property type="project" value="TreeGrafter"/>
</dbReference>
<protein>
    <recommendedName>
        <fullName evidence="6">Serine/threonine-protein phosphatase 6 regulatory subunit 3</fullName>
    </recommendedName>
</protein>